<keyword evidence="3" id="KW-1185">Reference proteome</keyword>
<dbReference type="RefSeq" id="WP_182302305.1">
    <property type="nucleotide sequence ID" value="NZ_CP041969.1"/>
</dbReference>
<dbReference type="Proteomes" id="UP000515679">
    <property type="component" value="Chromosome"/>
</dbReference>
<evidence type="ECO:0000313" key="3">
    <source>
        <dbReference type="Proteomes" id="UP000515679"/>
    </source>
</evidence>
<dbReference type="KEGG" id="cchl:FPL14_06780"/>
<evidence type="ECO:0000313" key="2">
    <source>
        <dbReference type="EMBL" id="QMV40948.1"/>
    </source>
</evidence>
<keyword evidence="1" id="KW-0732">Signal</keyword>
<name>A0A7G5BVG4_9BACL</name>
<feature type="signal peptide" evidence="1">
    <location>
        <begin position="1"/>
        <end position="21"/>
    </location>
</feature>
<dbReference type="EMBL" id="CP041969">
    <property type="protein sequence ID" value="QMV40948.1"/>
    <property type="molecule type" value="Genomic_DNA"/>
</dbReference>
<protein>
    <recommendedName>
        <fullName evidence="4">Adhesin domain-containing protein</fullName>
    </recommendedName>
</protein>
<feature type="chain" id="PRO_5039611929" description="Adhesin domain-containing protein" evidence="1">
    <location>
        <begin position="22"/>
        <end position="306"/>
    </location>
</feature>
<reference evidence="2 3" key="1">
    <citation type="submission" date="2019-07" db="EMBL/GenBank/DDBJ databases">
        <authorList>
            <person name="Kim J.K."/>
            <person name="Cheong H.-M."/>
            <person name="Choi Y."/>
            <person name="Hwang K.J."/>
            <person name="Lee S."/>
            <person name="Choi C."/>
        </authorList>
    </citation>
    <scope>NUCLEOTIDE SEQUENCE [LARGE SCALE GENOMIC DNA]</scope>
    <source>
        <strain evidence="2 3">KS 22</strain>
    </source>
</reference>
<accession>A0A7G5BVG4</accession>
<organism evidence="2 3">
    <name type="scientific">Cohnella cholangitidis</name>
    <dbReference type="NCBI Taxonomy" id="2598458"/>
    <lineage>
        <taxon>Bacteria</taxon>
        <taxon>Bacillati</taxon>
        <taxon>Bacillota</taxon>
        <taxon>Bacilli</taxon>
        <taxon>Bacillales</taxon>
        <taxon>Paenibacillaceae</taxon>
        <taxon>Cohnella</taxon>
    </lineage>
</organism>
<proteinExistence type="predicted"/>
<dbReference type="AlphaFoldDB" id="A0A7G5BVG4"/>
<evidence type="ECO:0008006" key="4">
    <source>
        <dbReference type="Google" id="ProtNLM"/>
    </source>
</evidence>
<dbReference type="PROSITE" id="PS51257">
    <property type="entry name" value="PROKAR_LIPOPROTEIN"/>
    <property type="match status" value="1"/>
</dbReference>
<sequence>MKKNHKFTFIMTLVASLGLLAGCAELSEKKIEEGVNKKVEEAVNGGVEKVNDALAKTAEYATIDWFDETKKDGAERTLFLTQEIGSAKSVRLHNEVGNIEVKAASGDQITVSTAIWVSKSSSHKDDIQSILDSATTEVIADGDQLRIVTHPKDDPERNLWDWAHKKYGYSEFIIEYTVELPASVSRYEISSSVGNISLSGLNGTYDVHSDVGTIQLEGARIVGESRVKSETGSLKLGIDQMDGGSSLKAATEVGSINATLADSLECDLETNTELGRVSGASPGINKINGGGPQLSLNTSVGAITVE</sequence>
<evidence type="ECO:0000256" key="1">
    <source>
        <dbReference type="SAM" id="SignalP"/>
    </source>
</evidence>
<gene>
    <name evidence="2" type="ORF">FPL14_06780</name>
</gene>